<feature type="non-terminal residue" evidence="10">
    <location>
        <position position="1"/>
    </location>
</feature>
<protein>
    <recommendedName>
        <fullName evidence="3">Cysteine--tRNA ligase</fullName>
    </recommendedName>
</protein>
<dbReference type="PANTHER" id="PTHR10890">
    <property type="entry name" value="CYSTEINYL-TRNA SYNTHETASE"/>
    <property type="match status" value="1"/>
</dbReference>
<dbReference type="InterPro" id="IPR024909">
    <property type="entry name" value="Cys-tRNA/MSH_ligase"/>
</dbReference>
<dbReference type="InterPro" id="IPR056411">
    <property type="entry name" value="CysS_C"/>
</dbReference>
<dbReference type="SMART" id="SM00840">
    <property type="entry name" value="DALR_2"/>
    <property type="match status" value="1"/>
</dbReference>
<dbReference type="GO" id="GO:0004817">
    <property type="term" value="F:cysteine-tRNA ligase activity"/>
    <property type="evidence" value="ECO:0007669"/>
    <property type="project" value="InterPro"/>
</dbReference>
<accession>X1GIT5</accession>
<dbReference type="GO" id="GO:0005524">
    <property type="term" value="F:ATP binding"/>
    <property type="evidence" value="ECO:0007669"/>
    <property type="project" value="UniProtKB-KW"/>
</dbReference>
<dbReference type="Pfam" id="PF09190">
    <property type="entry name" value="DALR_2"/>
    <property type="match status" value="1"/>
</dbReference>
<dbReference type="InterPro" id="IPR014729">
    <property type="entry name" value="Rossmann-like_a/b/a_fold"/>
</dbReference>
<dbReference type="InterPro" id="IPR015273">
    <property type="entry name" value="Cys-tRNA-synt_Ia_DALR"/>
</dbReference>
<dbReference type="PANTHER" id="PTHR10890:SF3">
    <property type="entry name" value="CYSTEINE--TRNA LIGASE, CYTOPLASMIC"/>
    <property type="match status" value="1"/>
</dbReference>
<dbReference type="InterPro" id="IPR032678">
    <property type="entry name" value="tRNA-synt_1_cat_dom"/>
</dbReference>
<feature type="domain" description="Cysteinyl-tRNA synthetase class Ia DALR" evidence="9">
    <location>
        <begin position="100"/>
        <end position="164"/>
    </location>
</feature>
<dbReference type="Pfam" id="PF23493">
    <property type="entry name" value="CysS_C"/>
    <property type="match status" value="1"/>
</dbReference>
<keyword evidence="6" id="KW-0547">Nucleotide-binding</keyword>
<proteinExistence type="predicted"/>
<dbReference type="SUPFAM" id="SSF52374">
    <property type="entry name" value="Nucleotidylyl transferase"/>
    <property type="match status" value="1"/>
</dbReference>
<comment type="caution">
    <text evidence="10">The sequence shown here is derived from an EMBL/GenBank/DDBJ whole genome shotgun (WGS) entry which is preliminary data.</text>
</comment>
<dbReference type="GO" id="GO:0005829">
    <property type="term" value="C:cytosol"/>
    <property type="evidence" value="ECO:0007669"/>
    <property type="project" value="TreeGrafter"/>
</dbReference>
<keyword evidence="5" id="KW-0479">Metal-binding</keyword>
<sequence length="249" mass="27462">TGKKPFVKYWLHNGLVQLGEDKMSKSLGNLITIKQALDKYGADAIRIFILSSHYRSPLTYSEEGLEAAERGAERLLRVALRDDTTGGIGEAFDAEPYRKQFIEAMDDDFNTPQALAVLFDSARKMNEAADAGLGIAEAQSTLLSLAREVLGLKLPRTIYGQVSLKGSGTLTAKGTVIPGAVNDRVHRLIEERVKCRKEKNWQRADEIRKKLAELGVILEDTKTGTSVNFKNIPSEESLNKLMDELGVAL</sequence>
<name>X1GIT5_9ZZZZ</name>
<gene>
    <name evidence="10" type="ORF">S03H2_38650</name>
</gene>
<keyword evidence="7" id="KW-0862">Zinc</keyword>
<dbReference type="Gene3D" id="1.20.120.1910">
    <property type="entry name" value="Cysteine-tRNA ligase, C-terminal anti-codon recognition domain"/>
    <property type="match status" value="1"/>
</dbReference>
<keyword evidence="4" id="KW-0436">Ligase</keyword>
<organism evidence="10">
    <name type="scientific">marine sediment metagenome</name>
    <dbReference type="NCBI Taxonomy" id="412755"/>
    <lineage>
        <taxon>unclassified sequences</taxon>
        <taxon>metagenomes</taxon>
        <taxon>ecological metagenomes</taxon>
    </lineage>
</organism>
<dbReference type="AlphaFoldDB" id="X1GIT5"/>
<dbReference type="Pfam" id="PF01406">
    <property type="entry name" value="tRNA-synt_1e"/>
    <property type="match status" value="1"/>
</dbReference>
<evidence type="ECO:0000313" key="10">
    <source>
        <dbReference type="EMBL" id="GAH57836.1"/>
    </source>
</evidence>
<dbReference type="SUPFAM" id="SSF47323">
    <property type="entry name" value="Anticodon-binding domain of a subclass of class I aminoacyl-tRNA synthetases"/>
    <property type="match status" value="1"/>
</dbReference>
<evidence type="ECO:0000256" key="1">
    <source>
        <dbReference type="ARBA" id="ARBA00001947"/>
    </source>
</evidence>
<dbReference type="Gene3D" id="3.40.50.620">
    <property type="entry name" value="HUPs"/>
    <property type="match status" value="1"/>
</dbReference>
<keyword evidence="8" id="KW-0067">ATP-binding</keyword>
<evidence type="ECO:0000256" key="3">
    <source>
        <dbReference type="ARBA" id="ARBA00014738"/>
    </source>
</evidence>
<comment type="cofactor">
    <cofactor evidence="1">
        <name>Zn(2+)</name>
        <dbReference type="ChEBI" id="CHEBI:29105"/>
    </cofactor>
</comment>
<dbReference type="EMBL" id="BARU01023841">
    <property type="protein sequence ID" value="GAH57836.1"/>
    <property type="molecule type" value="Genomic_DNA"/>
</dbReference>
<evidence type="ECO:0000256" key="4">
    <source>
        <dbReference type="ARBA" id="ARBA00022598"/>
    </source>
</evidence>
<reference evidence="10" key="1">
    <citation type="journal article" date="2014" name="Front. Microbiol.">
        <title>High frequency of phylogenetically diverse reductive dehalogenase-homologous genes in deep subseafloor sedimentary metagenomes.</title>
        <authorList>
            <person name="Kawai M."/>
            <person name="Futagami T."/>
            <person name="Toyoda A."/>
            <person name="Takaki Y."/>
            <person name="Nishi S."/>
            <person name="Hori S."/>
            <person name="Arai W."/>
            <person name="Tsubouchi T."/>
            <person name="Morono Y."/>
            <person name="Uchiyama I."/>
            <person name="Ito T."/>
            <person name="Fujiyama A."/>
            <person name="Inagaki F."/>
            <person name="Takami H."/>
        </authorList>
    </citation>
    <scope>NUCLEOTIDE SEQUENCE</scope>
    <source>
        <strain evidence="10">Expedition CK06-06</strain>
    </source>
</reference>
<evidence type="ECO:0000256" key="6">
    <source>
        <dbReference type="ARBA" id="ARBA00022741"/>
    </source>
</evidence>
<dbReference type="GO" id="GO:0046872">
    <property type="term" value="F:metal ion binding"/>
    <property type="evidence" value="ECO:0007669"/>
    <property type="project" value="UniProtKB-KW"/>
</dbReference>
<dbReference type="InterPro" id="IPR009080">
    <property type="entry name" value="tRNAsynth_Ia_anticodon-bd"/>
</dbReference>
<evidence type="ECO:0000256" key="5">
    <source>
        <dbReference type="ARBA" id="ARBA00022723"/>
    </source>
</evidence>
<evidence type="ECO:0000259" key="9">
    <source>
        <dbReference type="SMART" id="SM00840"/>
    </source>
</evidence>
<evidence type="ECO:0000256" key="7">
    <source>
        <dbReference type="ARBA" id="ARBA00022833"/>
    </source>
</evidence>
<evidence type="ECO:0000256" key="8">
    <source>
        <dbReference type="ARBA" id="ARBA00022840"/>
    </source>
</evidence>
<evidence type="ECO:0000256" key="2">
    <source>
        <dbReference type="ARBA" id="ARBA00004496"/>
    </source>
</evidence>
<dbReference type="GO" id="GO:0006423">
    <property type="term" value="P:cysteinyl-tRNA aminoacylation"/>
    <property type="evidence" value="ECO:0007669"/>
    <property type="project" value="InterPro"/>
</dbReference>
<comment type="subcellular location">
    <subcellularLocation>
        <location evidence="2">Cytoplasm</location>
    </subcellularLocation>
</comment>